<sequence>MKKLVLAAASAAAAFAAPATAKVVSEREGAFVTRDVAVVKADLRTTWLKLISPGDWWDDAHTWSGDAANMSIVPQGGGCFCERIPAEDSKTSIGLDGSVQHMVVLNATPDLVLRMRGGLGPLQSEPVDGVLTIALSKTDKGTLIAFEYAVGGFMRFETPVIAKAVDGVMSQQLDHLAEGLGRVDMPEDKPDDEVEEKSDGAEAKDADGEKPVGEVPEAEDKSDRISVDEAFGDIE</sequence>
<evidence type="ECO:0000256" key="2">
    <source>
        <dbReference type="SAM" id="SignalP"/>
    </source>
</evidence>
<name>A0ABT1XPF9_9SPHN</name>
<protein>
    <submittedName>
        <fullName evidence="3">SRPBCC family protein</fullName>
    </submittedName>
</protein>
<dbReference type="EMBL" id="JANKHH010000003">
    <property type="protein sequence ID" value="MCR2833560.1"/>
    <property type="molecule type" value="Genomic_DNA"/>
</dbReference>
<keyword evidence="2" id="KW-0732">Signal</keyword>
<evidence type="ECO:0000256" key="1">
    <source>
        <dbReference type="SAM" id="MobiDB-lite"/>
    </source>
</evidence>
<keyword evidence="4" id="KW-1185">Reference proteome</keyword>
<accession>A0ABT1XPF9</accession>
<reference evidence="3 4" key="1">
    <citation type="submission" date="2022-08" db="EMBL/GenBank/DDBJ databases">
        <title>Polyphasic taxonomy analysis of Qipengyuania sp.RS5-5.</title>
        <authorList>
            <person name="Xamxidin M."/>
            <person name="Wu M."/>
        </authorList>
    </citation>
    <scope>NUCLEOTIDE SEQUENCE [LARGE SCALE GENOMIC DNA]</scope>
    <source>
        <strain evidence="3 4">RS5-5</strain>
    </source>
</reference>
<feature type="chain" id="PRO_5046703037" evidence="2">
    <location>
        <begin position="22"/>
        <end position="235"/>
    </location>
</feature>
<feature type="signal peptide" evidence="2">
    <location>
        <begin position="1"/>
        <end position="21"/>
    </location>
</feature>
<dbReference type="RefSeq" id="WP_257595321.1">
    <property type="nucleotide sequence ID" value="NZ_JANKHH010000003.1"/>
</dbReference>
<evidence type="ECO:0000313" key="4">
    <source>
        <dbReference type="Proteomes" id="UP001206067"/>
    </source>
</evidence>
<dbReference type="SUPFAM" id="SSF55961">
    <property type="entry name" value="Bet v1-like"/>
    <property type="match status" value="1"/>
</dbReference>
<dbReference type="Proteomes" id="UP001206067">
    <property type="component" value="Unassembled WGS sequence"/>
</dbReference>
<feature type="compositionally biased region" description="Basic and acidic residues" evidence="1">
    <location>
        <begin position="197"/>
        <end position="227"/>
    </location>
</feature>
<evidence type="ECO:0000313" key="3">
    <source>
        <dbReference type="EMBL" id="MCR2833560.1"/>
    </source>
</evidence>
<comment type="caution">
    <text evidence="3">The sequence shown here is derived from an EMBL/GenBank/DDBJ whole genome shotgun (WGS) entry which is preliminary data.</text>
</comment>
<gene>
    <name evidence="3" type="ORF">NSO95_06355</name>
</gene>
<proteinExistence type="predicted"/>
<organism evidence="3 4">
    <name type="scientific">Parerythrobacter lacustris</name>
    <dbReference type="NCBI Taxonomy" id="2969984"/>
    <lineage>
        <taxon>Bacteria</taxon>
        <taxon>Pseudomonadati</taxon>
        <taxon>Pseudomonadota</taxon>
        <taxon>Alphaproteobacteria</taxon>
        <taxon>Sphingomonadales</taxon>
        <taxon>Erythrobacteraceae</taxon>
        <taxon>Parerythrobacter</taxon>
    </lineage>
</organism>
<feature type="region of interest" description="Disordered" evidence="1">
    <location>
        <begin position="179"/>
        <end position="235"/>
    </location>
</feature>